<evidence type="ECO:0000256" key="14">
    <source>
        <dbReference type="ARBA" id="ARBA00022982"/>
    </source>
</evidence>
<evidence type="ECO:0000256" key="5">
    <source>
        <dbReference type="ARBA" id="ARBA00022448"/>
    </source>
</evidence>
<dbReference type="EMBL" id="OX365761">
    <property type="protein sequence ID" value="CAI4038395.1"/>
    <property type="molecule type" value="Genomic_DNA"/>
</dbReference>
<dbReference type="Pfam" id="PF08030">
    <property type="entry name" value="NAD_binding_6"/>
    <property type="match status" value="1"/>
</dbReference>
<comment type="subcellular location">
    <subcellularLocation>
        <location evidence="2">Cell membrane</location>
        <topology evidence="2">Multi-pass membrane protein</topology>
    </subcellularLocation>
</comment>
<organism evidence="25 26">
    <name type="scientific">Saccharomyces mikatae IFO 1815</name>
    <dbReference type="NCBI Taxonomy" id="226126"/>
    <lineage>
        <taxon>Eukaryota</taxon>
        <taxon>Fungi</taxon>
        <taxon>Dikarya</taxon>
        <taxon>Ascomycota</taxon>
        <taxon>Saccharomycotina</taxon>
        <taxon>Saccharomycetes</taxon>
        <taxon>Saccharomycetales</taxon>
        <taxon>Saccharomycetaceae</taxon>
        <taxon>Saccharomyces</taxon>
    </lineage>
</organism>
<dbReference type="Proteomes" id="UP001161438">
    <property type="component" value="Chromosome 5"/>
</dbReference>
<keyword evidence="16" id="KW-0560">Oxidoreductase</keyword>
<protein>
    <recommendedName>
        <fullName evidence="4">ferric-chelate reductase (NADPH)</fullName>
        <ecNumber evidence="4">1.16.1.9</ecNumber>
    </recommendedName>
</protein>
<feature type="signal peptide" evidence="23">
    <location>
        <begin position="1"/>
        <end position="20"/>
    </location>
</feature>
<feature type="transmembrane region" description="Helical" evidence="22">
    <location>
        <begin position="352"/>
        <end position="374"/>
    </location>
</feature>
<dbReference type="Pfam" id="PF01794">
    <property type="entry name" value="Ferric_reduct"/>
    <property type="match status" value="1"/>
</dbReference>
<dbReference type="GO" id="GO:0046872">
    <property type="term" value="F:metal ion binding"/>
    <property type="evidence" value="ECO:0007669"/>
    <property type="project" value="UniProtKB-KW"/>
</dbReference>
<evidence type="ECO:0000256" key="20">
    <source>
        <dbReference type="ARBA" id="ARBA00023180"/>
    </source>
</evidence>
<evidence type="ECO:0000256" key="2">
    <source>
        <dbReference type="ARBA" id="ARBA00004651"/>
    </source>
</evidence>
<dbReference type="PANTHER" id="PTHR32361:SF9">
    <property type="entry name" value="FERRIC REDUCTASE TRANSMEMBRANE COMPONENT 3-RELATED"/>
    <property type="match status" value="1"/>
</dbReference>
<comment type="similarity">
    <text evidence="3">Belongs to the ferric reductase (FRE) family.</text>
</comment>
<evidence type="ECO:0000313" key="25">
    <source>
        <dbReference type="EMBL" id="CAI4038395.1"/>
    </source>
</evidence>
<evidence type="ECO:0000256" key="15">
    <source>
        <dbReference type="ARBA" id="ARBA00022989"/>
    </source>
</evidence>
<evidence type="ECO:0000256" key="16">
    <source>
        <dbReference type="ARBA" id="ARBA00023002"/>
    </source>
</evidence>
<evidence type="ECO:0000256" key="10">
    <source>
        <dbReference type="ARBA" id="ARBA00022723"/>
    </source>
</evidence>
<evidence type="ECO:0000256" key="8">
    <source>
        <dbReference type="ARBA" id="ARBA00022630"/>
    </source>
</evidence>
<feature type="transmembrane region" description="Helical" evidence="22">
    <location>
        <begin position="276"/>
        <end position="297"/>
    </location>
</feature>
<dbReference type="InterPro" id="IPR017938">
    <property type="entry name" value="Riboflavin_synthase-like_b-brl"/>
</dbReference>
<dbReference type="GO" id="GO:0015677">
    <property type="term" value="P:copper ion import"/>
    <property type="evidence" value="ECO:0007669"/>
    <property type="project" value="TreeGrafter"/>
</dbReference>
<feature type="transmembrane region" description="Helical" evidence="22">
    <location>
        <begin position="318"/>
        <end position="340"/>
    </location>
</feature>
<keyword evidence="18" id="KW-0406">Ion transport</keyword>
<evidence type="ECO:0000256" key="9">
    <source>
        <dbReference type="ARBA" id="ARBA00022692"/>
    </source>
</evidence>
<dbReference type="InterPro" id="IPR017927">
    <property type="entry name" value="FAD-bd_FR_type"/>
</dbReference>
<evidence type="ECO:0000256" key="18">
    <source>
        <dbReference type="ARBA" id="ARBA00023065"/>
    </source>
</evidence>
<keyword evidence="9 22" id="KW-0812">Transmembrane</keyword>
<evidence type="ECO:0000256" key="23">
    <source>
        <dbReference type="SAM" id="SignalP"/>
    </source>
</evidence>
<dbReference type="FunFam" id="3.40.50.80:FF:000035">
    <property type="entry name" value="FRE4p Ferric reductase"/>
    <property type="match status" value="1"/>
</dbReference>
<feature type="transmembrane region" description="Helical" evidence="22">
    <location>
        <begin position="236"/>
        <end position="256"/>
    </location>
</feature>
<dbReference type="InterPro" id="IPR013130">
    <property type="entry name" value="Fe3_Rdtase_TM_dom"/>
</dbReference>
<feature type="domain" description="FAD-binding FR-type" evidence="24">
    <location>
        <begin position="415"/>
        <end position="534"/>
    </location>
</feature>
<proteinExistence type="inferred from homology"/>
<dbReference type="AlphaFoldDB" id="A0AA35IWT9"/>
<dbReference type="GO" id="GO:0052851">
    <property type="term" value="F:ferric-chelate reductase (NADPH) activity"/>
    <property type="evidence" value="ECO:0007669"/>
    <property type="project" value="UniProtKB-EC"/>
</dbReference>
<evidence type="ECO:0000256" key="1">
    <source>
        <dbReference type="ARBA" id="ARBA00001974"/>
    </source>
</evidence>
<comment type="cofactor">
    <cofactor evidence="1">
        <name>FAD</name>
        <dbReference type="ChEBI" id="CHEBI:57692"/>
    </cofactor>
</comment>
<dbReference type="SUPFAM" id="SSF52343">
    <property type="entry name" value="Ferredoxin reductase-like, C-terminal NADP-linked domain"/>
    <property type="match status" value="1"/>
</dbReference>
<keyword evidence="13" id="KW-0521">NADP</keyword>
<dbReference type="GO" id="GO:0006826">
    <property type="term" value="P:iron ion transport"/>
    <property type="evidence" value="ECO:0007669"/>
    <property type="project" value="TreeGrafter"/>
</dbReference>
<keyword evidence="12" id="KW-0274">FAD</keyword>
<evidence type="ECO:0000256" key="12">
    <source>
        <dbReference type="ARBA" id="ARBA00022827"/>
    </source>
</evidence>
<evidence type="ECO:0000256" key="3">
    <source>
        <dbReference type="ARBA" id="ARBA00006278"/>
    </source>
</evidence>
<evidence type="ECO:0000256" key="19">
    <source>
        <dbReference type="ARBA" id="ARBA00023136"/>
    </source>
</evidence>
<evidence type="ECO:0000256" key="11">
    <source>
        <dbReference type="ARBA" id="ARBA00022729"/>
    </source>
</evidence>
<keyword evidence="10" id="KW-0479">Metal-binding</keyword>
<evidence type="ECO:0000256" key="22">
    <source>
        <dbReference type="SAM" id="Phobius"/>
    </source>
</evidence>
<sequence length="712" mass="81106">MNLVYFFDVILLFCLLGVSASPAKTKMYGKLPLVLTDACMGVLGEVTWEYTSDDLYASPACTYEPALQSMLYCIYESLNEKGHSNKTFEKTFSAIKEDCSYYTDSLQNMTDDDFYNIMNNGTKHMVEYIEDSVNLTYPIWINAEIRNKYYYSYHGFYANYDIGHTYGGIICAYFVGVMILASILHYLNYTPFKTALLRQRFVRYVRGYFTLPTICGKHASSLFGLKIFTGYLPTRFEGVIILGYLVLHTVFLAYGYQYDPYNLIFDSRKEQVARYVADRSGVLAFAHLPLIALFAGRNNFLEAISGVKYTSFIMFHKWLGRMMFLDSMIHGAAYTSYAVFYKDWEVSKDETYWQFGVAALCLAGVIVFFSLAIFRKLFYEAFLFLHIVLGALFFYTCWEHVVEISGIEWIYAAIAIWIFDRLIRIIRVSYFGFPKASLQLIGDDIIRVTVKKPALLWKAKPGQYVFVSFLHPLYFWQSHPFTVLDSIINDGELVIILKEKKGVTRLVKKYVYRNGGKTSMRLAIEGPYGCSSPVNYYDNILLLTGGTGLPGPIAHAIELGKSSAAAGKQFVKLVVTIRGFDVLEAYKPELMCLKDLHIQLHVYNTMQTPVLTPSDSLDISQQDEKSDEKGTAVATTLEKNSFNPFQLDNAVFHHGRPDVKKLLQEASDFNGSLAVVCCGPPIFVDEVRDQTASIVLEKSSKAIEYFEEYQTW</sequence>
<accession>A0AA35IWT9</accession>
<evidence type="ECO:0000259" key="24">
    <source>
        <dbReference type="PROSITE" id="PS51384"/>
    </source>
</evidence>
<evidence type="ECO:0000256" key="17">
    <source>
        <dbReference type="ARBA" id="ARBA00023004"/>
    </source>
</evidence>
<keyword evidence="8" id="KW-0285">Flavoprotein</keyword>
<keyword evidence="26" id="KW-1185">Reference proteome</keyword>
<dbReference type="EC" id="1.16.1.9" evidence="4"/>
<keyword evidence="14" id="KW-0249">Electron transport</keyword>
<keyword evidence="17" id="KW-0408">Iron</keyword>
<dbReference type="GeneID" id="80917606"/>
<dbReference type="CDD" id="cd06186">
    <property type="entry name" value="NOX_Duox_like_FAD_NADP"/>
    <property type="match status" value="1"/>
</dbReference>
<evidence type="ECO:0000256" key="21">
    <source>
        <dbReference type="ARBA" id="ARBA00048483"/>
    </source>
</evidence>
<dbReference type="SFLD" id="SFLDS00052">
    <property type="entry name" value="Ferric_Reductase_Domain"/>
    <property type="match status" value="1"/>
</dbReference>
<dbReference type="GO" id="GO:0006879">
    <property type="term" value="P:intracellular iron ion homeostasis"/>
    <property type="evidence" value="ECO:0007669"/>
    <property type="project" value="TreeGrafter"/>
</dbReference>
<dbReference type="SFLD" id="SFLDG01168">
    <property type="entry name" value="Ferric_reductase_subgroup_(FRE"/>
    <property type="match status" value="1"/>
</dbReference>
<feature type="transmembrane region" description="Helical" evidence="22">
    <location>
        <begin position="381"/>
        <end position="398"/>
    </location>
</feature>
<dbReference type="InterPro" id="IPR051410">
    <property type="entry name" value="Ferric/Cupric_Reductase"/>
</dbReference>
<keyword evidence="6" id="KW-1003">Cell membrane</keyword>
<keyword evidence="15 22" id="KW-1133">Transmembrane helix</keyword>
<evidence type="ECO:0000256" key="4">
    <source>
        <dbReference type="ARBA" id="ARBA00012668"/>
    </source>
</evidence>
<evidence type="ECO:0000256" key="13">
    <source>
        <dbReference type="ARBA" id="ARBA00022857"/>
    </source>
</evidence>
<dbReference type="SUPFAM" id="SSF63380">
    <property type="entry name" value="Riboflavin synthase domain-like"/>
    <property type="match status" value="1"/>
</dbReference>
<keyword evidence="19 22" id="KW-0472">Membrane</keyword>
<dbReference type="Pfam" id="PF08022">
    <property type="entry name" value="FAD_binding_8"/>
    <property type="match status" value="1"/>
</dbReference>
<keyword evidence="20" id="KW-0325">Glycoprotein</keyword>
<keyword evidence="7" id="KW-0349">Heme</keyword>
<dbReference type="PANTHER" id="PTHR32361">
    <property type="entry name" value="FERRIC/CUPRIC REDUCTASE TRANSMEMBRANE COMPONENT"/>
    <property type="match status" value="1"/>
</dbReference>
<comment type="catalytic activity">
    <reaction evidence="21">
        <text>2 a Fe(II)-siderophore + NADP(+) + H(+) = 2 a Fe(III)-siderophore + NADPH</text>
        <dbReference type="Rhea" id="RHEA:28795"/>
        <dbReference type="Rhea" id="RHEA-COMP:11342"/>
        <dbReference type="Rhea" id="RHEA-COMP:11344"/>
        <dbReference type="ChEBI" id="CHEBI:15378"/>
        <dbReference type="ChEBI" id="CHEBI:29033"/>
        <dbReference type="ChEBI" id="CHEBI:29034"/>
        <dbReference type="ChEBI" id="CHEBI:57783"/>
        <dbReference type="ChEBI" id="CHEBI:58349"/>
        <dbReference type="EC" id="1.16.1.9"/>
    </reaction>
</comment>
<feature type="transmembrane region" description="Helical" evidence="22">
    <location>
        <begin position="166"/>
        <end position="189"/>
    </location>
</feature>
<dbReference type="InterPro" id="IPR039261">
    <property type="entry name" value="FNR_nucleotide-bd"/>
</dbReference>
<dbReference type="GO" id="GO:0005886">
    <property type="term" value="C:plasma membrane"/>
    <property type="evidence" value="ECO:0007669"/>
    <property type="project" value="UniProtKB-SubCell"/>
</dbReference>
<gene>
    <name evidence="25" type="primary">SMKI05G0040</name>
    <name evidence="25" type="ORF">SMKI_05G0040</name>
</gene>
<name>A0AA35IWT9_SACMI</name>
<dbReference type="RefSeq" id="XP_056081510.1">
    <property type="nucleotide sequence ID" value="XM_056221750.1"/>
</dbReference>
<dbReference type="PROSITE" id="PS51384">
    <property type="entry name" value="FAD_FR"/>
    <property type="match status" value="1"/>
</dbReference>
<keyword evidence="11 23" id="KW-0732">Signal</keyword>
<evidence type="ECO:0000313" key="26">
    <source>
        <dbReference type="Proteomes" id="UP001161438"/>
    </source>
</evidence>
<dbReference type="Gene3D" id="3.40.50.80">
    <property type="entry name" value="Nucleotide-binding domain of ferredoxin-NADP reductase (FNR) module"/>
    <property type="match status" value="1"/>
</dbReference>
<dbReference type="InterPro" id="IPR013121">
    <property type="entry name" value="Fe_red_NAD-bd_6"/>
</dbReference>
<keyword evidence="5" id="KW-0813">Transport</keyword>
<dbReference type="SFLD" id="SFLDF00464">
    <property type="entry name" value="Ferric/cupric_reductase"/>
    <property type="match status" value="1"/>
</dbReference>
<feature type="chain" id="PRO_5041335346" description="ferric-chelate reductase (NADPH)" evidence="23">
    <location>
        <begin position="21"/>
        <end position="712"/>
    </location>
</feature>
<evidence type="ECO:0000256" key="7">
    <source>
        <dbReference type="ARBA" id="ARBA00022617"/>
    </source>
</evidence>
<dbReference type="InterPro" id="IPR013112">
    <property type="entry name" value="FAD-bd_8"/>
</dbReference>
<reference evidence="25" key="1">
    <citation type="submission" date="2022-10" db="EMBL/GenBank/DDBJ databases">
        <authorList>
            <person name="Byrne P K."/>
        </authorList>
    </citation>
    <scope>NUCLEOTIDE SEQUENCE</scope>
    <source>
        <strain evidence="25">IFO1815</strain>
    </source>
</reference>
<evidence type="ECO:0000256" key="6">
    <source>
        <dbReference type="ARBA" id="ARBA00022475"/>
    </source>
</evidence>